<name>A0A0D1DQQ8_MYCMD</name>
<evidence type="ECO:0000313" key="3">
    <source>
        <dbReference type="EMBL" id="KIS66311.1"/>
    </source>
</evidence>
<evidence type="ECO:0000313" key="4">
    <source>
        <dbReference type="Proteomes" id="UP000000561"/>
    </source>
</evidence>
<dbReference type="AlphaFoldDB" id="A0A0D1DQQ8"/>
<feature type="signal peptide" evidence="2">
    <location>
        <begin position="1"/>
        <end position="25"/>
    </location>
</feature>
<organism evidence="3 4">
    <name type="scientific">Mycosarcoma maydis</name>
    <name type="common">Corn smut fungus</name>
    <name type="synonym">Ustilago maydis</name>
    <dbReference type="NCBI Taxonomy" id="5270"/>
    <lineage>
        <taxon>Eukaryota</taxon>
        <taxon>Fungi</taxon>
        <taxon>Dikarya</taxon>
        <taxon>Basidiomycota</taxon>
        <taxon>Ustilaginomycotina</taxon>
        <taxon>Ustilaginomycetes</taxon>
        <taxon>Ustilaginales</taxon>
        <taxon>Ustilaginaceae</taxon>
        <taxon>Mycosarcoma</taxon>
    </lineage>
</organism>
<feature type="region of interest" description="Disordered" evidence="1">
    <location>
        <begin position="158"/>
        <end position="183"/>
    </location>
</feature>
<dbReference type="OrthoDB" id="2556673at2759"/>
<feature type="compositionally biased region" description="Basic and acidic residues" evidence="1">
    <location>
        <begin position="159"/>
        <end position="183"/>
    </location>
</feature>
<dbReference type="eggNOG" id="ENOG502RE5R">
    <property type="taxonomic scope" value="Eukaryota"/>
</dbReference>
<dbReference type="EMBL" id="CM003158">
    <property type="protein sequence ID" value="KIS66311.1"/>
    <property type="molecule type" value="Genomic_DNA"/>
</dbReference>
<protein>
    <submittedName>
        <fullName evidence="3">Uncharacterized protein</fullName>
    </submittedName>
</protein>
<evidence type="ECO:0000256" key="1">
    <source>
        <dbReference type="SAM" id="MobiDB-lite"/>
    </source>
</evidence>
<dbReference type="RefSeq" id="XP_011392022.1">
    <property type="nucleotide sequence ID" value="XM_011393720.1"/>
</dbReference>
<gene>
    <name evidence="3" type="ORF">UMAG_05311</name>
</gene>
<accession>A0A0D1DQQ8</accession>
<keyword evidence="2" id="KW-0732">Signal</keyword>
<proteinExistence type="predicted"/>
<feature type="chain" id="PRO_5002244909" evidence="2">
    <location>
        <begin position="26"/>
        <end position="220"/>
    </location>
</feature>
<dbReference type="VEuPathDB" id="FungiDB:UMAG_05311"/>
<dbReference type="GeneID" id="23565237"/>
<keyword evidence="4" id="KW-1185">Reference proteome</keyword>
<dbReference type="InParanoid" id="A0A0D1DQQ8"/>
<sequence length="220" mass="25269">MQLCVSNKLRVSLIWACCLALMGLGAPVSVEFSSSLAVFVDRLEDASVPVLPRQYHSTWDFSSNKVHHWLTSFLFKDGKNFNPKLFYLGRDPLKLDTHLAVAHWYPNTFLLNRVRPIGAQTVNLEYRHGLLAMKLASHEEPEFVGILWIKDKRNAKKARAADRAKRSGKHREERRESQGRSKSDPPWDYLIEVRCSLDPLSITSLSTILVYIHRITCLLR</sequence>
<reference evidence="3 4" key="1">
    <citation type="journal article" date="2006" name="Nature">
        <title>Insights from the genome of the biotrophic fungal plant pathogen Ustilago maydis.</title>
        <authorList>
            <person name="Kamper J."/>
            <person name="Kahmann R."/>
            <person name="Bolker M."/>
            <person name="Ma L.J."/>
            <person name="Brefort T."/>
            <person name="Saville B.J."/>
            <person name="Banuett F."/>
            <person name="Kronstad J.W."/>
            <person name="Gold S.E."/>
            <person name="Muller O."/>
            <person name="Perlin M.H."/>
            <person name="Wosten H.A."/>
            <person name="de Vries R."/>
            <person name="Ruiz-Herrera J."/>
            <person name="Reynaga-Pena C.G."/>
            <person name="Snetselaar K."/>
            <person name="McCann M."/>
            <person name="Perez-Martin J."/>
            <person name="Feldbrugge M."/>
            <person name="Basse C.W."/>
            <person name="Steinberg G."/>
            <person name="Ibeas J.I."/>
            <person name="Holloman W."/>
            <person name="Guzman P."/>
            <person name="Farman M."/>
            <person name="Stajich J.E."/>
            <person name="Sentandreu R."/>
            <person name="Gonzalez-Prieto J.M."/>
            <person name="Kennell J.C."/>
            <person name="Molina L."/>
            <person name="Schirawski J."/>
            <person name="Mendoza-Mendoza A."/>
            <person name="Greilinger D."/>
            <person name="Munch K."/>
            <person name="Rossel N."/>
            <person name="Scherer M."/>
            <person name="Vranes M."/>
            <person name="Ladendorf O."/>
            <person name="Vincon V."/>
            <person name="Fuchs U."/>
            <person name="Sandrock B."/>
            <person name="Meng S."/>
            <person name="Ho E.C."/>
            <person name="Cahill M.J."/>
            <person name="Boyce K.J."/>
            <person name="Klose J."/>
            <person name="Klosterman S.J."/>
            <person name="Deelstra H.J."/>
            <person name="Ortiz-Castellanos L."/>
            <person name="Li W."/>
            <person name="Sanchez-Alonso P."/>
            <person name="Schreier P.H."/>
            <person name="Hauser-Hahn I."/>
            <person name="Vaupel M."/>
            <person name="Koopmann E."/>
            <person name="Friedrich G."/>
            <person name="Voss H."/>
            <person name="Schluter T."/>
            <person name="Margolis J."/>
            <person name="Platt D."/>
            <person name="Swimmer C."/>
            <person name="Gnirke A."/>
            <person name="Chen F."/>
            <person name="Vysotskaia V."/>
            <person name="Mannhaupt G."/>
            <person name="Guldener U."/>
            <person name="Munsterkotter M."/>
            <person name="Haase D."/>
            <person name="Oesterheld M."/>
            <person name="Mewes H.W."/>
            <person name="Mauceli E.W."/>
            <person name="DeCaprio D."/>
            <person name="Wade C.M."/>
            <person name="Butler J."/>
            <person name="Young S."/>
            <person name="Jaffe D.B."/>
            <person name="Calvo S."/>
            <person name="Nusbaum C."/>
            <person name="Galagan J."/>
            <person name="Birren B.W."/>
        </authorList>
    </citation>
    <scope>NUCLEOTIDE SEQUENCE [LARGE SCALE GENOMIC DNA]</scope>
    <source>
        <strain evidence="4">DSM 14603 / FGSC 9021 / UM521</strain>
    </source>
</reference>
<dbReference type="KEGG" id="uma:UMAG_05311"/>
<dbReference type="Proteomes" id="UP000000561">
    <property type="component" value="Chromosome 19"/>
</dbReference>
<evidence type="ECO:0000256" key="2">
    <source>
        <dbReference type="SAM" id="SignalP"/>
    </source>
</evidence>